<dbReference type="InterPro" id="IPR056884">
    <property type="entry name" value="NPHP3-like_N"/>
</dbReference>
<evidence type="ECO:0000256" key="1">
    <source>
        <dbReference type="ARBA" id="ARBA00022737"/>
    </source>
</evidence>
<feature type="domain" description="NACHT" evidence="3">
    <location>
        <begin position="180"/>
        <end position="323"/>
    </location>
</feature>
<keyword evidence="5" id="KW-1185">Reference proteome</keyword>
<dbReference type="Gene3D" id="1.25.40.10">
    <property type="entry name" value="Tetratricopeptide repeat domain"/>
    <property type="match status" value="2"/>
</dbReference>
<dbReference type="SUPFAM" id="SSF48452">
    <property type="entry name" value="TPR-like"/>
    <property type="match status" value="2"/>
</dbReference>
<dbReference type="Pfam" id="PF13374">
    <property type="entry name" value="TPR_10"/>
    <property type="match status" value="1"/>
</dbReference>
<name>A0A6A7BAK4_9PLEO</name>
<sequence length="936" mass="107671">MVQQTSPVALVWGCLRFLVDAVGSFTSYFDCLSSTLQQIGDKLQTCQSFKEIHSNWKPFGQRLTEIYYHVLLFLFKLDTLFRKSPLRIFGKAILKTFKQEFQESLSSISRHTTLLDEQITFLHHRTVHIERRRKLMEWLAPVNLDNDLARWWARTTKGTNRWFLDHETYTNWRDGQADGSVLWLTGRAGVGKTFLAASIVQDLRDHMTPTDNLGLGYFFFDSSQNSRSTLLEASATLIAQLAGDRERIPSDVLDLYERAARYGRSKMCSSDKPLSIITNLLNEYQRAYLIFDGVDESAEAALVVREFLAFKDNPKTRILFVSRDTLDTRNLLAKSTMFKLMPTLVQDDIDVFLRAELSHLAEYFEQDDLADVAFDRLSSAACGSFLWAHLVLQTLRKAPNVFEFLSMTTQLPKDLESIYEATLQSLDAETTPLRDLGKLLLRWVCFARRPLRWKELQHALCFDIDDKTHHQDRLPFKNSVLRLCSPLLEYDTITDEFHPVHWSVCEFLAPGDCKASRLQNTSTCPDDHSYMLNVCLSNLMDPEVVDTVHVQHDRSPLLEYATLHWCDHLFQAQPSKELYSILKGFILIAPYRRVWIARYVLLQMSAYPLQVLLKRLRAIHAWLIAKYINQPEASFDILEDVFETMFVLSTDRTVSLPGEVPCSAPSFSHFEKMMIVRDLARTYTLAGRIPDALKWLNGAVKKAKDPFERLPLVDVWILNSLGIMYDQQKDFRMSVDTQLEALALQQCELGPDHLDVVWTMNELGRIYRHLGLLMDAENMHTQVLSILKLQFKEDDPQIVWTKGTLGRTYRYQGRIAEALTLHKQVLTAQIESIGENHCHTLWTKSDIARCVRDQGKVSEALQLFLNVVEGRTKVLGELHADTLWSINDVGLILSLCGQRNEAKASHERALRGQFLSLGRGHEHTVWTQKILDEWIG</sequence>
<feature type="signal peptide" evidence="2">
    <location>
        <begin position="1"/>
        <end position="21"/>
    </location>
</feature>
<dbReference type="OrthoDB" id="21416at2759"/>
<evidence type="ECO:0000259" key="3">
    <source>
        <dbReference type="PROSITE" id="PS50837"/>
    </source>
</evidence>
<dbReference type="EMBL" id="MU006303">
    <property type="protein sequence ID" value="KAF2851228.1"/>
    <property type="molecule type" value="Genomic_DNA"/>
</dbReference>
<dbReference type="Gene3D" id="3.40.50.300">
    <property type="entry name" value="P-loop containing nucleotide triphosphate hydrolases"/>
    <property type="match status" value="1"/>
</dbReference>
<dbReference type="Pfam" id="PF13424">
    <property type="entry name" value="TPR_12"/>
    <property type="match status" value="2"/>
</dbReference>
<accession>A0A6A7BAK4</accession>
<dbReference type="PANTHER" id="PTHR10039:SF14">
    <property type="entry name" value="NACHT DOMAIN-CONTAINING PROTEIN"/>
    <property type="match status" value="1"/>
</dbReference>
<dbReference type="InterPro" id="IPR007111">
    <property type="entry name" value="NACHT_NTPase"/>
</dbReference>
<organism evidence="4 5">
    <name type="scientific">Plenodomus tracheiphilus IPT5</name>
    <dbReference type="NCBI Taxonomy" id="1408161"/>
    <lineage>
        <taxon>Eukaryota</taxon>
        <taxon>Fungi</taxon>
        <taxon>Dikarya</taxon>
        <taxon>Ascomycota</taxon>
        <taxon>Pezizomycotina</taxon>
        <taxon>Dothideomycetes</taxon>
        <taxon>Pleosporomycetidae</taxon>
        <taxon>Pleosporales</taxon>
        <taxon>Pleosporineae</taxon>
        <taxon>Leptosphaeriaceae</taxon>
        <taxon>Plenodomus</taxon>
    </lineage>
</organism>
<reference evidence="4" key="1">
    <citation type="submission" date="2020-01" db="EMBL/GenBank/DDBJ databases">
        <authorList>
            <consortium name="DOE Joint Genome Institute"/>
            <person name="Haridas S."/>
            <person name="Albert R."/>
            <person name="Binder M."/>
            <person name="Bloem J."/>
            <person name="Labutti K."/>
            <person name="Salamov A."/>
            <person name="Andreopoulos B."/>
            <person name="Baker S.E."/>
            <person name="Barry K."/>
            <person name="Bills G."/>
            <person name="Bluhm B.H."/>
            <person name="Cannon C."/>
            <person name="Castanera R."/>
            <person name="Culley D.E."/>
            <person name="Daum C."/>
            <person name="Ezra D."/>
            <person name="Gonzalez J.B."/>
            <person name="Henrissat B."/>
            <person name="Kuo A."/>
            <person name="Liang C."/>
            <person name="Lipzen A."/>
            <person name="Lutzoni F."/>
            <person name="Magnuson J."/>
            <person name="Mondo S."/>
            <person name="Nolan M."/>
            <person name="Ohm R."/>
            <person name="Pangilinan J."/>
            <person name="Park H.-J."/>
            <person name="Ramirez L."/>
            <person name="Alfaro M."/>
            <person name="Sun H."/>
            <person name="Tritt A."/>
            <person name="Yoshinaga Y."/>
            <person name="Zwiers L.-H."/>
            <person name="Turgeon B.G."/>
            <person name="Goodwin S.B."/>
            <person name="Spatafora J.W."/>
            <person name="Crous P.W."/>
            <person name="Grigoriev I.V."/>
        </authorList>
    </citation>
    <scope>NUCLEOTIDE SEQUENCE</scope>
    <source>
        <strain evidence="4">IPT5</strain>
    </source>
</reference>
<dbReference type="PROSITE" id="PS50837">
    <property type="entry name" value="NACHT"/>
    <property type="match status" value="1"/>
</dbReference>
<dbReference type="InterPro" id="IPR027417">
    <property type="entry name" value="P-loop_NTPase"/>
</dbReference>
<dbReference type="InterPro" id="IPR011990">
    <property type="entry name" value="TPR-like_helical_dom_sf"/>
</dbReference>
<dbReference type="InterPro" id="IPR056125">
    <property type="entry name" value="DUF7708"/>
</dbReference>
<dbReference type="Proteomes" id="UP000799423">
    <property type="component" value="Unassembled WGS sequence"/>
</dbReference>
<protein>
    <recommendedName>
        <fullName evidence="3">NACHT domain-containing protein</fullName>
    </recommendedName>
</protein>
<gene>
    <name evidence="4" type="ORF">T440DRAFT_554593</name>
</gene>
<evidence type="ECO:0000313" key="5">
    <source>
        <dbReference type="Proteomes" id="UP000799423"/>
    </source>
</evidence>
<proteinExistence type="predicted"/>
<keyword evidence="2" id="KW-0732">Signal</keyword>
<dbReference type="Pfam" id="PF24883">
    <property type="entry name" value="NPHP3_N"/>
    <property type="match status" value="1"/>
</dbReference>
<dbReference type="InterPro" id="IPR054471">
    <property type="entry name" value="GPIID_WHD"/>
</dbReference>
<dbReference type="AlphaFoldDB" id="A0A6A7BAK4"/>
<keyword evidence="1" id="KW-0677">Repeat</keyword>
<evidence type="ECO:0000313" key="4">
    <source>
        <dbReference type="EMBL" id="KAF2851228.1"/>
    </source>
</evidence>
<dbReference type="Pfam" id="PF22939">
    <property type="entry name" value="WHD_GPIID"/>
    <property type="match status" value="1"/>
</dbReference>
<dbReference type="SUPFAM" id="SSF52540">
    <property type="entry name" value="P-loop containing nucleoside triphosphate hydrolases"/>
    <property type="match status" value="1"/>
</dbReference>
<feature type="chain" id="PRO_5025643020" description="NACHT domain-containing protein" evidence="2">
    <location>
        <begin position="22"/>
        <end position="936"/>
    </location>
</feature>
<dbReference type="Pfam" id="PF24809">
    <property type="entry name" value="DUF7708"/>
    <property type="match status" value="1"/>
</dbReference>
<dbReference type="PANTHER" id="PTHR10039">
    <property type="entry name" value="AMELOGENIN"/>
    <property type="match status" value="1"/>
</dbReference>
<evidence type="ECO:0000256" key="2">
    <source>
        <dbReference type="SAM" id="SignalP"/>
    </source>
</evidence>